<gene>
    <name evidence="1" type="ORF">ENK44_01375</name>
</gene>
<evidence type="ECO:0000313" key="1">
    <source>
        <dbReference type="EMBL" id="HGY54328.1"/>
    </source>
</evidence>
<comment type="caution">
    <text evidence="1">The sequence shown here is derived from an EMBL/GenBank/DDBJ whole genome shotgun (WGS) entry which is preliminary data.</text>
</comment>
<proteinExistence type="predicted"/>
<dbReference type="EMBL" id="DRQG01000015">
    <property type="protein sequence ID" value="HGY54328.1"/>
    <property type="molecule type" value="Genomic_DNA"/>
</dbReference>
<accession>A0A7V4TYH6</accession>
<reference evidence="1" key="1">
    <citation type="journal article" date="2020" name="mSystems">
        <title>Genome- and Community-Level Interaction Insights into Carbon Utilization and Element Cycling Functions of Hydrothermarchaeota in Hydrothermal Sediment.</title>
        <authorList>
            <person name="Zhou Z."/>
            <person name="Liu Y."/>
            <person name="Xu W."/>
            <person name="Pan J."/>
            <person name="Luo Z.H."/>
            <person name="Li M."/>
        </authorList>
    </citation>
    <scope>NUCLEOTIDE SEQUENCE [LARGE SCALE GENOMIC DNA]</scope>
    <source>
        <strain evidence="1">HyVt-577</strain>
    </source>
</reference>
<name>A0A7V4TYH6_CALAY</name>
<protein>
    <submittedName>
        <fullName evidence="1">DNRLRE domain-containing protein</fullName>
    </submittedName>
</protein>
<organism evidence="1">
    <name type="scientific">Caldithrix abyssi</name>
    <dbReference type="NCBI Taxonomy" id="187145"/>
    <lineage>
        <taxon>Bacteria</taxon>
        <taxon>Pseudomonadati</taxon>
        <taxon>Calditrichota</taxon>
        <taxon>Calditrichia</taxon>
        <taxon>Calditrichales</taxon>
        <taxon>Calditrichaceae</taxon>
        <taxon>Caldithrix</taxon>
    </lineage>
</organism>
<sequence length="438" mass="50285">MDNKAGRKEQLTYFGMYIAKRKFMIKMIEKIILVVSGILFVTSCQNFNPVYPPPELDVRGRFGEYIDTTFEATADTFIVDYKTDTKYSTKLSVGEYQGFSAGFLIRFTKLAITDNPMDSIRIRLTPKNTFGNQSGTMTINAYVVEDDWDESANTDDFWHTPPTMELASSQMVDAEDTNAVYIAINDTALIHRWQREGEDNKGLFIQLGSSDPGFIREFVSFKGLSTYDWPTMYYRVKKDTVFTIDSTNVGKAAAIYNYSPSAGQDVFEIARNTRNLVVSSGIQSRVFIRFDQLLEIPNNVIMQAADLSLYVNDESFTGVADSNEMVNKDHSAFYNLRLVTDAGESFEWITVDSSFTSNTKYSLLLRQEDGKLYFPEEEQVKFGTSYIQDIVNETKEYKWFQIQYQNEYNDISVVRLFNRFTSTPQLHVRYYRVDTSGL</sequence>
<dbReference type="Proteomes" id="UP000885779">
    <property type="component" value="Unassembled WGS sequence"/>
</dbReference>
<dbReference type="NCBIfam" id="NF033679">
    <property type="entry name" value="DNRLRE_dom"/>
    <property type="match status" value="1"/>
</dbReference>
<dbReference type="AlphaFoldDB" id="A0A7V4TYH6"/>